<dbReference type="EMBL" id="JACEEZ010005853">
    <property type="protein sequence ID" value="KAG0725224.1"/>
    <property type="molecule type" value="Genomic_DNA"/>
</dbReference>
<comment type="caution">
    <text evidence="2">The sequence shown here is derived from an EMBL/GenBank/DDBJ whole genome shotgun (WGS) entry which is preliminary data.</text>
</comment>
<gene>
    <name evidence="2" type="ORF">GWK47_039023</name>
</gene>
<evidence type="ECO:0000256" key="1">
    <source>
        <dbReference type="SAM" id="MobiDB-lite"/>
    </source>
</evidence>
<dbReference type="AlphaFoldDB" id="A0A8J5CXY9"/>
<proteinExistence type="predicted"/>
<evidence type="ECO:0000313" key="2">
    <source>
        <dbReference type="EMBL" id="KAG0725224.1"/>
    </source>
</evidence>
<feature type="region of interest" description="Disordered" evidence="1">
    <location>
        <begin position="58"/>
        <end position="85"/>
    </location>
</feature>
<keyword evidence="3" id="KW-1185">Reference proteome</keyword>
<organism evidence="2 3">
    <name type="scientific">Chionoecetes opilio</name>
    <name type="common">Atlantic snow crab</name>
    <name type="synonym">Cancer opilio</name>
    <dbReference type="NCBI Taxonomy" id="41210"/>
    <lineage>
        <taxon>Eukaryota</taxon>
        <taxon>Metazoa</taxon>
        <taxon>Ecdysozoa</taxon>
        <taxon>Arthropoda</taxon>
        <taxon>Crustacea</taxon>
        <taxon>Multicrustacea</taxon>
        <taxon>Malacostraca</taxon>
        <taxon>Eumalacostraca</taxon>
        <taxon>Eucarida</taxon>
        <taxon>Decapoda</taxon>
        <taxon>Pleocyemata</taxon>
        <taxon>Brachyura</taxon>
        <taxon>Eubrachyura</taxon>
        <taxon>Majoidea</taxon>
        <taxon>Majidae</taxon>
        <taxon>Chionoecetes</taxon>
    </lineage>
</organism>
<feature type="region of interest" description="Disordered" evidence="1">
    <location>
        <begin position="1"/>
        <end position="22"/>
    </location>
</feature>
<reference evidence="2" key="1">
    <citation type="submission" date="2020-07" db="EMBL/GenBank/DDBJ databases">
        <title>The High-quality genome of the commercially important snow crab, Chionoecetes opilio.</title>
        <authorList>
            <person name="Jeong J.-H."/>
            <person name="Ryu S."/>
        </authorList>
    </citation>
    <scope>NUCLEOTIDE SEQUENCE</scope>
    <source>
        <strain evidence="2">MADBK_172401_WGS</strain>
        <tissue evidence="2">Digestive gland</tissue>
    </source>
</reference>
<sequence length="111" mass="11416">MDAFRPPRPPSPVRAGGVLSTHWNKPQGCRGACGIPQGTGAGSATPGWVTTASEVGHAEHENGAYHGDAVEVPRSPCQPAPTQPLWAASPGCGTFSKAAFPSHPGDEHKKV</sequence>
<feature type="compositionally biased region" description="Basic and acidic residues" evidence="1">
    <location>
        <begin position="58"/>
        <end position="71"/>
    </location>
</feature>
<dbReference type="Proteomes" id="UP000770661">
    <property type="component" value="Unassembled WGS sequence"/>
</dbReference>
<name>A0A8J5CXY9_CHIOP</name>
<evidence type="ECO:0000313" key="3">
    <source>
        <dbReference type="Proteomes" id="UP000770661"/>
    </source>
</evidence>
<feature type="compositionally biased region" description="Pro residues" evidence="1">
    <location>
        <begin position="1"/>
        <end position="12"/>
    </location>
</feature>
<accession>A0A8J5CXY9</accession>
<protein>
    <submittedName>
        <fullName evidence="2">Uncharacterized protein</fullName>
    </submittedName>
</protein>